<dbReference type="RefSeq" id="WP_107215367.1">
    <property type="nucleotide sequence ID" value="NZ_KZ686269.1"/>
</dbReference>
<keyword evidence="3" id="KW-1185">Reference proteome</keyword>
<proteinExistence type="predicted"/>
<organism evidence="2 3">
    <name type="scientific">Pedobacter yulinensis</name>
    <dbReference type="NCBI Taxonomy" id="2126353"/>
    <lineage>
        <taxon>Bacteria</taxon>
        <taxon>Pseudomonadati</taxon>
        <taxon>Bacteroidota</taxon>
        <taxon>Sphingobacteriia</taxon>
        <taxon>Sphingobacteriales</taxon>
        <taxon>Sphingobacteriaceae</taxon>
        <taxon>Pedobacter</taxon>
    </lineage>
</organism>
<evidence type="ECO:0008006" key="4">
    <source>
        <dbReference type="Google" id="ProtNLM"/>
    </source>
</evidence>
<dbReference type="OrthoDB" id="966098at2"/>
<dbReference type="Proteomes" id="UP000240912">
    <property type="component" value="Unassembled WGS sequence"/>
</dbReference>
<sequence length="61" mass="7035">MQKKRSVNFILLIIVIILGTTLYKQFDFGTFIFQQPAMAVVYGITFLACLFLLIKAYRGKQ</sequence>
<feature type="transmembrane region" description="Helical" evidence="1">
    <location>
        <begin position="7"/>
        <end position="26"/>
    </location>
</feature>
<protein>
    <recommendedName>
        <fullName evidence="4">ATP synthase F0 sector subunit C</fullName>
    </recommendedName>
</protein>
<keyword evidence="1" id="KW-0812">Transmembrane</keyword>
<evidence type="ECO:0000256" key="1">
    <source>
        <dbReference type="SAM" id="Phobius"/>
    </source>
</evidence>
<name>A0A2T3HKY8_9SPHI</name>
<accession>A0A2T3HKY8</accession>
<gene>
    <name evidence="2" type="ORF">C7T94_10870</name>
</gene>
<dbReference type="EMBL" id="PYLS01000005">
    <property type="protein sequence ID" value="PST83107.1"/>
    <property type="molecule type" value="Genomic_DNA"/>
</dbReference>
<feature type="transmembrane region" description="Helical" evidence="1">
    <location>
        <begin position="32"/>
        <end position="54"/>
    </location>
</feature>
<evidence type="ECO:0000313" key="3">
    <source>
        <dbReference type="Proteomes" id="UP000240912"/>
    </source>
</evidence>
<keyword evidence="1" id="KW-0472">Membrane</keyword>
<evidence type="ECO:0000313" key="2">
    <source>
        <dbReference type="EMBL" id="PST83107.1"/>
    </source>
</evidence>
<reference evidence="2 3" key="1">
    <citation type="submission" date="2018-03" db="EMBL/GenBank/DDBJ databases">
        <authorList>
            <person name="Keele B.F."/>
        </authorList>
    </citation>
    <scope>NUCLEOTIDE SEQUENCE [LARGE SCALE GENOMIC DNA]</scope>
    <source>
        <strain evidence="2 3">YL28-9</strain>
    </source>
</reference>
<keyword evidence="1" id="KW-1133">Transmembrane helix</keyword>
<comment type="caution">
    <text evidence="2">The sequence shown here is derived from an EMBL/GenBank/DDBJ whole genome shotgun (WGS) entry which is preliminary data.</text>
</comment>
<dbReference type="AlphaFoldDB" id="A0A2T3HKY8"/>